<organism evidence="2 3">
    <name type="scientific">Elasticomyces elasticus</name>
    <dbReference type="NCBI Taxonomy" id="574655"/>
    <lineage>
        <taxon>Eukaryota</taxon>
        <taxon>Fungi</taxon>
        <taxon>Dikarya</taxon>
        <taxon>Ascomycota</taxon>
        <taxon>Pezizomycotina</taxon>
        <taxon>Dothideomycetes</taxon>
        <taxon>Dothideomycetidae</taxon>
        <taxon>Mycosphaerellales</taxon>
        <taxon>Teratosphaeriaceae</taxon>
        <taxon>Elasticomyces</taxon>
    </lineage>
</organism>
<evidence type="ECO:0000256" key="1">
    <source>
        <dbReference type="SAM" id="SignalP"/>
    </source>
</evidence>
<dbReference type="SUPFAM" id="SSF53474">
    <property type="entry name" value="alpha/beta-Hydrolases"/>
    <property type="match status" value="1"/>
</dbReference>
<reference evidence="2" key="1">
    <citation type="submission" date="2023-08" db="EMBL/GenBank/DDBJ databases">
        <title>Black Yeasts Isolated from many extreme environments.</title>
        <authorList>
            <person name="Coleine C."/>
            <person name="Stajich J.E."/>
            <person name="Selbmann L."/>
        </authorList>
    </citation>
    <scope>NUCLEOTIDE SEQUENCE</scope>
    <source>
        <strain evidence="2">CCFEE 5810</strain>
    </source>
</reference>
<proteinExistence type="predicted"/>
<dbReference type="AlphaFoldDB" id="A0AAN7WEQ0"/>
<protein>
    <submittedName>
        <fullName evidence="2">Uncharacterized protein</fullName>
    </submittedName>
</protein>
<gene>
    <name evidence="2" type="ORF">LTR97_003771</name>
</gene>
<feature type="signal peptide" evidence="1">
    <location>
        <begin position="1"/>
        <end position="19"/>
    </location>
</feature>
<dbReference type="InterPro" id="IPR029058">
    <property type="entry name" value="AB_hydrolase_fold"/>
</dbReference>
<evidence type="ECO:0000313" key="2">
    <source>
        <dbReference type="EMBL" id="KAK5702825.1"/>
    </source>
</evidence>
<keyword evidence="1" id="KW-0732">Signal</keyword>
<comment type="caution">
    <text evidence="2">The sequence shown here is derived from an EMBL/GenBank/DDBJ whole genome shotgun (WGS) entry which is preliminary data.</text>
</comment>
<evidence type="ECO:0000313" key="3">
    <source>
        <dbReference type="Proteomes" id="UP001310594"/>
    </source>
</evidence>
<feature type="chain" id="PRO_5042897176" evidence="1">
    <location>
        <begin position="20"/>
        <end position="711"/>
    </location>
</feature>
<dbReference type="Gene3D" id="3.40.50.1820">
    <property type="entry name" value="alpha/beta hydrolase"/>
    <property type="match status" value="1"/>
</dbReference>
<dbReference type="PANTHER" id="PTHR48098">
    <property type="entry name" value="ENTEROCHELIN ESTERASE-RELATED"/>
    <property type="match status" value="1"/>
</dbReference>
<name>A0AAN7WEQ0_9PEZI</name>
<dbReference type="EMBL" id="JAVRQU010000005">
    <property type="protein sequence ID" value="KAK5702825.1"/>
    <property type="molecule type" value="Genomic_DNA"/>
</dbReference>
<accession>A0AAN7WEQ0</accession>
<dbReference type="InterPro" id="IPR050583">
    <property type="entry name" value="Mycobacterial_A85_antigen"/>
</dbReference>
<dbReference type="PANTHER" id="PTHR48098:SF3">
    <property type="entry name" value="IRON(III) ENTEROBACTIN ESTERASE"/>
    <property type="match status" value="1"/>
</dbReference>
<dbReference type="Proteomes" id="UP001310594">
    <property type="component" value="Unassembled WGS sequence"/>
</dbReference>
<sequence length="711" mass="78165">MGRFAAGLFAAGLTTLTYASPIRTHHGLSVQLSVADGLLNTSTDGRIVLLLAPTGVDPLEDQDVITSPDHFFGKNVYRFDGGDTAFLAGGAGFYQPKTGVYGYPNVSLDDVAAGDYTIQAILTPYERVTRSDGSIVSVKFPCGDGSLPVDGPGSLTTVATNITISGQPQLEKLTFTNITPVEDFNGTEIGGCSHLSSRPTATRLSERPIALEACHLLARQFYLGGNYEDLENLKYVKIRSTVLSEFWNRDMYVGANVLLPHGYQANDTTTCYPTLYHQNHWAADAGAYNYLTNEAFAAAWDSGIIPETNITAERETPKMIIVQFRHETAFYDDSYAVNTANIGPYGDALNDELIPYLEKTFNMISAPYARVQDGGSTGGWESIANTIFRPDLFGVCFSSYPDSLDFHRHQAIPLYSVDNAYTLPSGENITSIRENINGTLTNVTAVLQENHWELTFGTSSRSQLQWDVWNAVFGAQGYNNYPLEPWDKVTGEVFHEAVEYWKPMDLGMHVATNWDNELNLGKALAGRIFVYVGSWDNYFLNLGVLEFQKTVDAKGGAGWANITVLEEQPHGGNYQRREIWNYLDLVAGWVQDHAPNGTTPLSADATSPSTRGNKWEDVIARGGHQAAVARQSWPVAHKDGRTVHASVGTWDPGMKLTAQWVVNGRPVAKPVAVKQGDSLTFKKHGKVQLAVTGHKRGYTDETRRSKTIVTW</sequence>